<accession>A0A2N3IC02</accession>
<dbReference type="EMBL" id="NKXO01000030">
    <property type="protein sequence ID" value="PKQ67827.1"/>
    <property type="molecule type" value="Genomic_DNA"/>
</dbReference>
<dbReference type="Pfam" id="PF13181">
    <property type="entry name" value="TPR_8"/>
    <property type="match status" value="1"/>
</dbReference>
<dbReference type="InterPro" id="IPR019734">
    <property type="entry name" value="TPR_rpt"/>
</dbReference>
<name>A0A2N3IC02_9BACT</name>
<protein>
    <submittedName>
        <fullName evidence="4">TPR repeat</fullName>
    </submittedName>
</protein>
<organism evidence="4 5">
    <name type="scientific">Raineya orbicola</name>
    <dbReference type="NCBI Taxonomy" id="2016530"/>
    <lineage>
        <taxon>Bacteria</taxon>
        <taxon>Pseudomonadati</taxon>
        <taxon>Bacteroidota</taxon>
        <taxon>Cytophagia</taxon>
        <taxon>Cytophagales</taxon>
        <taxon>Raineyaceae</taxon>
        <taxon>Raineya</taxon>
    </lineage>
</organism>
<dbReference type="PANTHER" id="PTHR44943:SF4">
    <property type="entry name" value="TPR REPEAT-CONTAINING PROTEIN MJ0798"/>
    <property type="match status" value="1"/>
</dbReference>
<keyword evidence="5" id="KW-1185">Reference proteome</keyword>
<evidence type="ECO:0000313" key="5">
    <source>
        <dbReference type="Proteomes" id="UP000233387"/>
    </source>
</evidence>
<dbReference type="PANTHER" id="PTHR44943">
    <property type="entry name" value="CELLULOSE SYNTHASE OPERON PROTEIN C"/>
    <property type="match status" value="1"/>
</dbReference>
<feature type="repeat" description="TPR" evidence="3">
    <location>
        <begin position="535"/>
        <end position="568"/>
    </location>
</feature>
<dbReference type="PROSITE" id="PS50005">
    <property type="entry name" value="TPR"/>
    <property type="match status" value="4"/>
</dbReference>
<comment type="caution">
    <text evidence="4">The sequence shown here is derived from an EMBL/GenBank/DDBJ whole genome shotgun (WGS) entry which is preliminary data.</text>
</comment>
<dbReference type="InterPro" id="IPR051685">
    <property type="entry name" value="Ycf3/AcsC/BcsC/TPR_MFPF"/>
</dbReference>
<evidence type="ECO:0000313" key="4">
    <source>
        <dbReference type="EMBL" id="PKQ67827.1"/>
    </source>
</evidence>
<sequence>MNRFWIVFALLVVVQMSFAQSYQQLEKERKERQKKIKEILGDDGSTENPTFDKERQVSLTAETALLEGFFDFSVEEYESALPKFKRALKINPKSSGINYQIALTLLELKRYSEATEYANAAINLENHIPDYYLLLVKIYQEQGLFGEAARTYEKMFDKKLPNTEIYWKDLAELYHKKLQKSEKALKIYEDLERKYGIMEHINAPKQEIFLEQRNLTEALKEAEKLVKFYPEKPEWQANYAKILLLSGKDAQAEQFLLPKIGSDYTFQTHLQLLQAYQKQNKNTQKEQLVGDLLKNSQLPDEVRSEILKNFVNKTAQNFEQVVKNTPQNAESWLMLAKEAEKQKDFSKAREAYVEVVKLDNNNFEAWKKLLLYDWQLYEIEQLLEHSKEALELYPTQPEIWWYNGKAYFERKNYKKALESYEQGKSFTRKNKSAILETAIAEVYLAENKSKEVENIIAELQPTLNENNDFLNFYAYFLAHKKQKLDEALKIARKIVDLENENGEYLYTLAYVQYRQNKLSDALKTLENALKYKQGAKLQELLGDIYFKMGEKERAISHWQKAQDLKGGSTLLSKKLTDKQLYE</sequence>
<keyword evidence="1" id="KW-0677">Repeat</keyword>
<dbReference type="InterPro" id="IPR011990">
    <property type="entry name" value="TPR-like_helical_dom_sf"/>
</dbReference>
<dbReference type="SMART" id="SM00028">
    <property type="entry name" value="TPR"/>
    <property type="match status" value="6"/>
</dbReference>
<dbReference type="AlphaFoldDB" id="A0A2N3IC02"/>
<feature type="repeat" description="TPR" evidence="3">
    <location>
        <begin position="61"/>
        <end position="94"/>
    </location>
</feature>
<evidence type="ECO:0000256" key="1">
    <source>
        <dbReference type="ARBA" id="ARBA00022737"/>
    </source>
</evidence>
<keyword evidence="2 3" id="KW-0802">TPR repeat</keyword>
<dbReference type="RefSeq" id="WP_101359180.1">
    <property type="nucleotide sequence ID" value="NZ_NKXO01000030.1"/>
</dbReference>
<dbReference type="Gene3D" id="1.25.40.10">
    <property type="entry name" value="Tetratricopeptide repeat domain"/>
    <property type="match status" value="3"/>
</dbReference>
<dbReference type="OrthoDB" id="9814220at2"/>
<gene>
    <name evidence="4" type="ORF">Rain11_1917</name>
</gene>
<proteinExistence type="predicted"/>
<dbReference type="Pfam" id="PF14559">
    <property type="entry name" value="TPR_19"/>
    <property type="match status" value="1"/>
</dbReference>
<feature type="repeat" description="TPR" evidence="3">
    <location>
        <begin position="329"/>
        <end position="362"/>
    </location>
</feature>
<evidence type="ECO:0000256" key="2">
    <source>
        <dbReference type="ARBA" id="ARBA00022803"/>
    </source>
</evidence>
<dbReference type="SUPFAM" id="SSF48452">
    <property type="entry name" value="TPR-like"/>
    <property type="match status" value="3"/>
</dbReference>
<dbReference type="Pfam" id="PF12895">
    <property type="entry name" value="ANAPC3"/>
    <property type="match status" value="1"/>
</dbReference>
<feature type="repeat" description="TPR" evidence="3">
    <location>
        <begin position="397"/>
        <end position="430"/>
    </location>
</feature>
<reference evidence="4 5" key="1">
    <citation type="submission" date="2017-06" db="EMBL/GenBank/DDBJ databases">
        <title>Raineya orbicola gen. nov., sp. nov. a slightly thermophilic bacterium of the phylum Bacteroidetes and the description of Raineyaceae fam. nov.</title>
        <authorList>
            <person name="Albuquerque L."/>
            <person name="Polonia A.R.M."/>
            <person name="Barroso C."/>
            <person name="Froufe H.J.C."/>
            <person name="Lage O."/>
            <person name="Lobo-Da-Cunha A."/>
            <person name="Egas C."/>
            <person name="Da Costa M.S."/>
        </authorList>
    </citation>
    <scope>NUCLEOTIDE SEQUENCE [LARGE SCALE GENOMIC DNA]</scope>
    <source>
        <strain evidence="4 5">SPSPC-11</strain>
    </source>
</reference>
<evidence type="ECO:0000256" key="3">
    <source>
        <dbReference type="PROSITE-ProRule" id="PRU00339"/>
    </source>
</evidence>
<dbReference type="Proteomes" id="UP000233387">
    <property type="component" value="Unassembled WGS sequence"/>
</dbReference>